<feature type="signal peptide" evidence="5">
    <location>
        <begin position="1"/>
        <end position="19"/>
    </location>
</feature>
<dbReference type="InterPro" id="IPR002772">
    <property type="entry name" value="Glyco_hydro_3_C"/>
</dbReference>
<dbReference type="SUPFAM" id="SSF52279">
    <property type="entry name" value="Beta-D-glucan exohydrolase, C-terminal domain"/>
    <property type="match status" value="1"/>
</dbReference>
<dbReference type="EMBL" id="JAGTAR010000002">
    <property type="protein sequence ID" value="MBR8534454.1"/>
    <property type="molecule type" value="Genomic_DNA"/>
</dbReference>
<dbReference type="Pfam" id="PF00933">
    <property type="entry name" value="Glyco_hydro_3"/>
    <property type="match status" value="1"/>
</dbReference>
<keyword evidence="4" id="KW-0326">Glycosidase</keyword>
<dbReference type="Pfam" id="PF14310">
    <property type="entry name" value="Fn3-like"/>
    <property type="match status" value="1"/>
</dbReference>
<feature type="chain" id="PRO_5036936894" evidence="5">
    <location>
        <begin position="20"/>
        <end position="795"/>
    </location>
</feature>
<proteinExistence type="inferred from homology"/>
<evidence type="ECO:0000259" key="6">
    <source>
        <dbReference type="SMART" id="SM01217"/>
    </source>
</evidence>
<accession>A0A941F1X8</accession>
<dbReference type="PANTHER" id="PTHR42715:SF10">
    <property type="entry name" value="BETA-GLUCOSIDASE"/>
    <property type="match status" value="1"/>
</dbReference>
<feature type="domain" description="Fibronectin type III-like" evidence="6">
    <location>
        <begin position="610"/>
        <end position="680"/>
    </location>
</feature>
<evidence type="ECO:0000256" key="1">
    <source>
        <dbReference type="ARBA" id="ARBA00005336"/>
    </source>
</evidence>
<dbReference type="InterPro" id="IPR001764">
    <property type="entry name" value="Glyco_hydro_3_N"/>
</dbReference>
<dbReference type="AlphaFoldDB" id="A0A941F1X8"/>
<dbReference type="SUPFAM" id="SSF51445">
    <property type="entry name" value="(Trans)glycosidases"/>
    <property type="match status" value="1"/>
</dbReference>
<keyword evidence="2 4" id="KW-0378">Hydrolase</keyword>
<dbReference type="PANTHER" id="PTHR42715">
    <property type="entry name" value="BETA-GLUCOSIDASE"/>
    <property type="match status" value="1"/>
</dbReference>
<sequence>MRLVGILTFVFMAALSLSAQDKELEDKVNKLMSELTLEEKVSLCSGRDDWSTEPIERLDIPWIWMADGPHGLRRAPATNKAGYGDQHPATCFPTASALSATWDTDLIYKVGQALGEECQALGVNVLLGPGVNIKRSVLGGRNFEYFTEDPILSGELGAAYINGVQSQGVGTSLKHFVANNVETMRMFMNSDVDTRTLHEIYLTPFEIAVKKAQPWTVMACYNRVQGEYGTQSPYLLTNLLKEEWGFEGIVISDWFAVVDRVAALKAGMHIEMPHVSSVNDEILLKAVQEGELDEAVLDNLVKEILMVVLKAKSLDKEDVDQKEEEHHQFAREVHGQAITLLKNNKIVLPLSKDKYKKIAIIGEFAANPRYQGNGSSEVKPTQLDNVLDIIKKEYGKGVKISYAQGYNLKDDNDFTMIEEAVQLAKESDVALVFAGLPLHYESEGIDRKHIDMPAAHNQLIAEVAKIQNNTVAVLTNGSAVAMPWIEQVPAVLETWLGGQAGAGAVADVLFGTVNPSGKLAETFPVKLADTPAAFDFPGEQGNVLYGERIFVGYRYYDEKQIEPLFPFGHGLSYTTFDYSDIQLSAKKISDKDALVVSLKVKNTGAIAGKETVQLYVSDLESTLQRPEKELKHFVKVELQPGETKEVSFELSGRDFSYYDAKRDMWIAESGSFEVMAAASSRDIRLKAQFELESTQQVPMMVDKYTFAKELWDNTETRELLKEYMPNWINGWVPEGKTMDEANIPGFFMEHPMIKFPYITNNEITHEQVNELIERCKNITYAPSYRTFKEVENVSF</sequence>
<dbReference type="RefSeq" id="WP_212188357.1">
    <property type="nucleotide sequence ID" value="NZ_JAGTAR010000002.1"/>
</dbReference>
<dbReference type="GO" id="GO:0005975">
    <property type="term" value="P:carbohydrate metabolic process"/>
    <property type="evidence" value="ECO:0007669"/>
    <property type="project" value="InterPro"/>
</dbReference>
<comment type="similarity">
    <text evidence="1 4">Belongs to the glycosyl hydrolase 3 family.</text>
</comment>
<comment type="caution">
    <text evidence="7">The sequence shown here is derived from an EMBL/GenBank/DDBJ whole genome shotgun (WGS) entry which is preliminary data.</text>
</comment>
<reference evidence="7" key="1">
    <citation type="journal article" date="2018" name="Int. J. Syst. Evol. Microbiol.">
        <title>Carboxylicivirga sediminis sp. nov., isolated from coastal sediment.</title>
        <authorList>
            <person name="Wang F.Q."/>
            <person name="Ren L.H."/>
            <person name="Zou R.J."/>
            <person name="Sun Y.Z."/>
            <person name="Liu X.J."/>
            <person name="Jiang F."/>
            <person name="Liu L.J."/>
        </authorList>
    </citation>
    <scope>NUCLEOTIDE SEQUENCE</scope>
    <source>
        <strain evidence="7">JR1</strain>
    </source>
</reference>
<dbReference type="InterPro" id="IPR036881">
    <property type="entry name" value="Glyco_hydro_3_C_sf"/>
</dbReference>
<dbReference type="PRINTS" id="PR00133">
    <property type="entry name" value="GLHYDRLASE3"/>
</dbReference>
<dbReference type="InterPro" id="IPR019800">
    <property type="entry name" value="Glyco_hydro_3_AS"/>
</dbReference>
<dbReference type="PROSITE" id="PS00775">
    <property type="entry name" value="GLYCOSYL_HYDROL_F3"/>
    <property type="match status" value="1"/>
</dbReference>
<dbReference type="InterPro" id="IPR013783">
    <property type="entry name" value="Ig-like_fold"/>
</dbReference>
<dbReference type="InterPro" id="IPR026891">
    <property type="entry name" value="Fn3-like"/>
</dbReference>
<evidence type="ECO:0000256" key="2">
    <source>
        <dbReference type="ARBA" id="ARBA00022801"/>
    </source>
</evidence>
<dbReference type="Gene3D" id="3.40.50.1700">
    <property type="entry name" value="Glycoside hydrolase family 3 C-terminal domain"/>
    <property type="match status" value="1"/>
</dbReference>
<evidence type="ECO:0000256" key="4">
    <source>
        <dbReference type="RuleBase" id="RU361161"/>
    </source>
</evidence>
<keyword evidence="3" id="KW-0119">Carbohydrate metabolism</keyword>
<dbReference type="InterPro" id="IPR036962">
    <property type="entry name" value="Glyco_hydro_3_N_sf"/>
</dbReference>
<name>A0A941F1X8_9BACT</name>
<reference evidence="7" key="2">
    <citation type="submission" date="2021-04" db="EMBL/GenBank/DDBJ databases">
        <authorList>
            <person name="Zhang T."/>
            <person name="Zhang Y."/>
            <person name="Lu D."/>
            <person name="Zuo D."/>
            <person name="Du Z."/>
        </authorList>
    </citation>
    <scope>NUCLEOTIDE SEQUENCE</scope>
    <source>
        <strain evidence="7">JR1</strain>
    </source>
</reference>
<gene>
    <name evidence="7" type="ORF">KDU71_02700</name>
</gene>
<keyword evidence="5" id="KW-0732">Signal</keyword>
<evidence type="ECO:0000256" key="3">
    <source>
        <dbReference type="ARBA" id="ARBA00023277"/>
    </source>
</evidence>
<dbReference type="FunFam" id="2.60.40.10:FF:000495">
    <property type="entry name" value="Periplasmic beta-glucosidase"/>
    <property type="match status" value="1"/>
</dbReference>
<evidence type="ECO:0000313" key="7">
    <source>
        <dbReference type="EMBL" id="MBR8534454.1"/>
    </source>
</evidence>
<keyword evidence="8" id="KW-1185">Reference proteome</keyword>
<evidence type="ECO:0000256" key="5">
    <source>
        <dbReference type="SAM" id="SignalP"/>
    </source>
</evidence>
<dbReference type="Gene3D" id="3.20.20.300">
    <property type="entry name" value="Glycoside hydrolase, family 3, N-terminal domain"/>
    <property type="match status" value="1"/>
</dbReference>
<organism evidence="7 8">
    <name type="scientific">Carboxylicivirga sediminis</name>
    <dbReference type="NCBI Taxonomy" id="2006564"/>
    <lineage>
        <taxon>Bacteria</taxon>
        <taxon>Pseudomonadati</taxon>
        <taxon>Bacteroidota</taxon>
        <taxon>Bacteroidia</taxon>
        <taxon>Marinilabiliales</taxon>
        <taxon>Marinilabiliaceae</taxon>
        <taxon>Carboxylicivirga</taxon>
    </lineage>
</organism>
<protein>
    <submittedName>
        <fullName evidence="7">Glycoside hydrolase family 3 C-terminal domain-containing protein</fullName>
    </submittedName>
</protein>
<dbReference type="Proteomes" id="UP000679220">
    <property type="component" value="Unassembled WGS sequence"/>
</dbReference>
<evidence type="ECO:0000313" key="8">
    <source>
        <dbReference type="Proteomes" id="UP000679220"/>
    </source>
</evidence>
<dbReference type="InterPro" id="IPR050288">
    <property type="entry name" value="Cellulose_deg_GH3"/>
</dbReference>
<dbReference type="Pfam" id="PF01915">
    <property type="entry name" value="Glyco_hydro_3_C"/>
    <property type="match status" value="1"/>
</dbReference>
<dbReference type="InterPro" id="IPR017853">
    <property type="entry name" value="GH"/>
</dbReference>
<dbReference type="GO" id="GO:0008422">
    <property type="term" value="F:beta-glucosidase activity"/>
    <property type="evidence" value="ECO:0007669"/>
    <property type="project" value="UniProtKB-ARBA"/>
</dbReference>
<dbReference type="SMART" id="SM01217">
    <property type="entry name" value="Fn3_like"/>
    <property type="match status" value="1"/>
</dbReference>
<dbReference type="Gene3D" id="2.60.40.10">
    <property type="entry name" value="Immunoglobulins"/>
    <property type="match status" value="1"/>
</dbReference>